<reference evidence="2 3" key="1">
    <citation type="submission" date="2013-09" db="EMBL/GenBank/DDBJ databases">
        <title>Genome sequencing of Arenimonas composti.</title>
        <authorList>
            <person name="Chen F."/>
            <person name="Wang G."/>
        </authorList>
    </citation>
    <scope>NUCLEOTIDE SEQUENCE [LARGE SCALE GENOMIC DNA]</scope>
    <source>
        <strain evidence="2 3">TR7-09</strain>
    </source>
</reference>
<dbReference type="Proteomes" id="UP000029391">
    <property type="component" value="Unassembled WGS sequence"/>
</dbReference>
<evidence type="ECO:0000259" key="1">
    <source>
        <dbReference type="Pfam" id="PF14238"/>
    </source>
</evidence>
<dbReference type="InterPro" id="IPR025641">
    <property type="entry name" value="DUF4340"/>
</dbReference>
<dbReference type="AlphaFoldDB" id="A0A091BDA6"/>
<gene>
    <name evidence="2" type="ORF">P873_09240</name>
</gene>
<name>A0A091BDA6_9GAMM</name>
<proteinExistence type="predicted"/>
<comment type="caution">
    <text evidence="2">The sequence shown here is derived from an EMBL/GenBank/DDBJ whole genome shotgun (WGS) entry which is preliminary data.</text>
</comment>
<evidence type="ECO:0000313" key="2">
    <source>
        <dbReference type="EMBL" id="KFN49731.1"/>
    </source>
</evidence>
<dbReference type="STRING" id="1121013.GCA_000426365_00134"/>
<dbReference type="EMBL" id="AWXU01000030">
    <property type="protein sequence ID" value="KFN49731.1"/>
    <property type="molecule type" value="Genomic_DNA"/>
</dbReference>
<dbReference type="eggNOG" id="ENOG5031SVN">
    <property type="taxonomic scope" value="Bacteria"/>
</dbReference>
<dbReference type="Pfam" id="PF14238">
    <property type="entry name" value="DUF4340"/>
    <property type="match status" value="1"/>
</dbReference>
<feature type="domain" description="DUF4340" evidence="1">
    <location>
        <begin position="81"/>
        <end position="241"/>
    </location>
</feature>
<protein>
    <recommendedName>
        <fullName evidence="1">DUF4340 domain-containing protein</fullName>
    </recommendedName>
</protein>
<organism evidence="2 3">
    <name type="scientific">Arenimonas composti TR7-09 = DSM 18010</name>
    <dbReference type="NCBI Taxonomy" id="1121013"/>
    <lineage>
        <taxon>Bacteria</taxon>
        <taxon>Pseudomonadati</taxon>
        <taxon>Pseudomonadota</taxon>
        <taxon>Gammaproteobacteria</taxon>
        <taxon>Lysobacterales</taxon>
        <taxon>Lysobacteraceae</taxon>
        <taxon>Arenimonas</taxon>
    </lineage>
</organism>
<accession>A0A091BDA6</accession>
<evidence type="ECO:0000313" key="3">
    <source>
        <dbReference type="Proteomes" id="UP000029391"/>
    </source>
</evidence>
<sequence>MAATRSGGMMNPRGLAIAALAVLLLVMVAWWSLERRDAVTAPSAGLMLPELAARTDALERIELRVAGGRTAVDLVRVDGEWRMPARTGWPANQRRIGDALRLLAEARRIEAKTADPARWSRLGLEDVAAEDAKGAELVLSGGGDPLRVVIGGNHPSLGGSYVRVGADPQAWLLDADIEPAREPALWLDRRLVDIPVARVARVRIAATGARPFELVRADDGFGLDGLPPQALGNPDAAMATAGFAEPLQLEDVAADDGEPAPTLIADIATVDGIDLTVTAWRQDDITWARLSANFDAARAQAWLAQGGAADADSRLATLRLQVEGWQERWQGRRFRLPAQKAELLWRTREEYLADRR</sequence>
<keyword evidence="3" id="KW-1185">Reference proteome</keyword>